<evidence type="ECO:0000313" key="3">
    <source>
        <dbReference type="Proteomes" id="UP001168216"/>
    </source>
</evidence>
<sequence>MTKFATVFRDFESVHLTKDVGMIPMTMTKVIGSKSSLFYWNRSNILENNNYSELIDLRPVKAKNRVSFIAKVIYFIFFERFTIVNLYHIKYETIIFSLILKALGISVYLKMDMNYSGVELLREKFKKNIFYKYLVEWVIKSSKFITIELEDMYPKLKEVSLYFEKVHVMPNSILKDTVPCCPIEFEQRCDFFLVSGRIGSYEKNHELILASLNKIPDLKKWKVVFAGPVASEFMHLYEESGLGDRIIFLGQLGREELFQWYARSKVFVLTSRWEGFSLALLEAAYMGCYVIATDVGGVKEVTKNGLYGTIIAQDNILDLSLAIENIINRTNDAPRISFKDRLRYLKDNFDLEKKLEKIFFLAE</sequence>
<reference evidence="2" key="1">
    <citation type="submission" date="2023-08" db="EMBL/GenBank/DDBJ databases">
        <title>WGS of Aeromonas isolates.</title>
        <authorList>
            <person name="Lee H."/>
        </authorList>
    </citation>
    <scope>NUCLEOTIDE SEQUENCE</scope>
    <source>
        <strain evidence="2">SL22</strain>
    </source>
</reference>
<dbReference type="Gene3D" id="3.40.50.2000">
    <property type="entry name" value="Glycogen Phosphorylase B"/>
    <property type="match status" value="2"/>
</dbReference>
<dbReference type="GO" id="GO:0016757">
    <property type="term" value="F:glycosyltransferase activity"/>
    <property type="evidence" value="ECO:0007669"/>
    <property type="project" value="InterPro"/>
</dbReference>
<dbReference type="EMBL" id="JAOPLV010000010">
    <property type="protein sequence ID" value="MDM5141678.1"/>
    <property type="molecule type" value="Genomic_DNA"/>
</dbReference>
<protein>
    <submittedName>
        <fullName evidence="2">Glycosyltransferase family 4 protein</fullName>
    </submittedName>
</protein>
<evidence type="ECO:0000313" key="2">
    <source>
        <dbReference type="EMBL" id="MDM5141678.1"/>
    </source>
</evidence>
<proteinExistence type="predicted"/>
<name>A0AAW7IH37_9GAMM</name>
<dbReference type="Proteomes" id="UP001168216">
    <property type="component" value="Unassembled WGS sequence"/>
</dbReference>
<accession>A0AAW7IH37</accession>
<evidence type="ECO:0000259" key="1">
    <source>
        <dbReference type="Pfam" id="PF00534"/>
    </source>
</evidence>
<dbReference type="RefSeq" id="WP_290022677.1">
    <property type="nucleotide sequence ID" value="NZ_JAOPLV010000010.1"/>
</dbReference>
<dbReference type="PANTHER" id="PTHR12526">
    <property type="entry name" value="GLYCOSYLTRANSFERASE"/>
    <property type="match status" value="1"/>
</dbReference>
<dbReference type="GO" id="GO:1901135">
    <property type="term" value="P:carbohydrate derivative metabolic process"/>
    <property type="evidence" value="ECO:0007669"/>
    <property type="project" value="UniProtKB-ARBA"/>
</dbReference>
<comment type="caution">
    <text evidence="2">The sequence shown here is derived from an EMBL/GenBank/DDBJ whole genome shotgun (WGS) entry which is preliminary data.</text>
</comment>
<dbReference type="SUPFAM" id="SSF53756">
    <property type="entry name" value="UDP-Glycosyltransferase/glycogen phosphorylase"/>
    <property type="match status" value="1"/>
</dbReference>
<dbReference type="PANTHER" id="PTHR12526:SF630">
    <property type="entry name" value="GLYCOSYLTRANSFERASE"/>
    <property type="match status" value="1"/>
</dbReference>
<dbReference type="AlphaFoldDB" id="A0AAW7IH37"/>
<feature type="domain" description="Glycosyl transferase family 1" evidence="1">
    <location>
        <begin position="191"/>
        <end position="333"/>
    </location>
</feature>
<dbReference type="InterPro" id="IPR001296">
    <property type="entry name" value="Glyco_trans_1"/>
</dbReference>
<dbReference type="Pfam" id="PF00534">
    <property type="entry name" value="Glycos_transf_1"/>
    <property type="match status" value="1"/>
</dbReference>
<gene>
    <name evidence="2" type="ORF">OB959_18065</name>
</gene>
<organism evidence="2 3">
    <name type="scientific">Aeromonas bestiarum</name>
    <dbReference type="NCBI Taxonomy" id="105751"/>
    <lineage>
        <taxon>Bacteria</taxon>
        <taxon>Pseudomonadati</taxon>
        <taxon>Pseudomonadota</taxon>
        <taxon>Gammaproteobacteria</taxon>
        <taxon>Aeromonadales</taxon>
        <taxon>Aeromonadaceae</taxon>
        <taxon>Aeromonas</taxon>
    </lineage>
</organism>
<dbReference type="CDD" id="cd03801">
    <property type="entry name" value="GT4_PimA-like"/>
    <property type="match status" value="1"/>
</dbReference>